<name>A0A378YBJ1_9NOCA</name>
<dbReference type="InterPro" id="IPR005693">
    <property type="entry name" value="Mce"/>
</dbReference>
<dbReference type="InterPro" id="IPR024516">
    <property type="entry name" value="Mce_C"/>
</dbReference>
<dbReference type="InterPro" id="IPR003399">
    <property type="entry name" value="Mce/MlaD"/>
</dbReference>
<evidence type="ECO:0000313" key="4">
    <source>
        <dbReference type="EMBL" id="SUA74592.1"/>
    </source>
</evidence>
<dbReference type="OrthoDB" id="4368973at2"/>
<sequence length="409" mass="42713">MSNRLTVFSASAPLRRFAALVTPVLPSLRSSASLPRSTQSRTGAGREHRRGRHSVVALAAAVSTLAVSGCGVTVENLPLPKPGAGRDTYTIHAVFDNALNLPDQAKVKIGGSDVGVVTKIETKNFEAHVDLAIRTDIELPANSTAELRQATPLGDVFVAVSKPKDEPGQQVLEDGDTLSREQTSAGATVEELLLSVSLLFNGGGIASLTKITNELESIVGGRGPQLAHLITQMTGITASLNDNSARVDQTLAGFSALATTLEANHNELGQVADSLPNMIGAIAENNQALGELLTKVSTTSAALGDYADTTSAELASLLDNVQQLMDALAQTEPNLGPALDALREIRPMADASFKGNTLAVAATLTMLDIGLLTDPANSKFPDLKDFSDFAGSLIQVLQIVQGRISGGHR</sequence>
<protein>
    <submittedName>
        <fullName evidence="4">Probable phospholipid ABC transporter-binding protein mlaD</fullName>
    </submittedName>
</protein>
<organism evidence="4 5">
    <name type="scientific">Nocardia otitidiscaviarum</name>
    <dbReference type="NCBI Taxonomy" id="1823"/>
    <lineage>
        <taxon>Bacteria</taxon>
        <taxon>Bacillati</taxon>
        <taxon>Actinomycetota</taxon>
        <taxon>Actinomycetes</taxon>
        <taxon>Mycobacteriales</taxon>
        <taxon>Nocardiaceae</taxon>
        <taxon>Nocardia</taxon>
    </lineage>
</organism>
<dbReference type="GO" id="GO:0005576">
    <property type="term" value="C:extracellular region"/>
    <property type="evidence" value="ECO:0007669"/>
    <property type="project" value="TreeGrafter"/>
</dbReference>
<dbReference type="EMBL" id="UGRY01000002">
    <property type="protein sequence ID" value="SUA74592.1"/>
    <property type="molecule type" value="Genomic_DNA"/>
</dbReference>
<feature type="domain" description="Mce/MlaD" evidence="2">
    <location>
        <begin position="88"/>
        <end position="162"/>
    </location>
</feature>
<dbReference type="Gene3D" id="1.20.1170.10">
    <property type="match status" value="1"/>
</dbReference>
<dbReference type="NCBIfam" id="TIGR00996">
    <property type="entry name" value="Mtu_fam_mce"/>
    <property type="match status" value="1"/>
</dbReference>
<dbReference type="InterPro" id="IPR052336">
    <property type="entry name" value="MlaD_Phospholipid_Transporter"/>
</dbReference>
<dbReference type="PANTHER" id="PTHR33371:SF15">
    <property type="entry name" value="LIPOPROTEIN LPRN"/>
    <property type="match status" value="1"/>
</dbReference>
<keyword evidence="5" id="KW-1185">Reference proteome</keyword>
<feature type="region of interest" description="Disordered" evidence="1">
    <location>
        <begin position="30"/>
        <end position="51"/>
    </location>
</feature>
<reference evidence="4 5" key="1">
    <citation type="submission" date="2018-06" db="EMBL/GenBank/DDBJ databases">
        <authorList>
            <consortium name="Pathogen Informatics"/>
            <person name="Doyle S."/>
        </authorList>
    </citation>
    <scope>NUCLEOTIDE SEQUENCE [LARGE SCALE GENOMIC DNA]</scope>
    <source>
        <strain evidence="4 5">NCTC1934</strain>
    </source>
</reference>
<gene>
    <name evidence="4" type="primary">mlaD</name>
    <name evidence="4" type="ORF">NCTC1934_01664</name>
</gene>
<feature type="domain" description="Mammalian cell entry C-terminal" evidence="3">
    <location>
        <begin position="169"/>
        <end position="356"/>
    </location>
</feature>
<evidence type="ECO:0000313" key="5">
    <source>
        <dbReference type="Proteomes" id="UP000255467"/>
    </source>
</evidence>
<proteinExistence type="predicted"/>
<dbReference type="STRING" id="1406858.GCA_000710895_00725"/>
<accession>A0A378YBJ1</accession>
<dbReference type="Pfam" id="PF11887">
    <property type="entry name" value="Mce4_CUP1"/>
    <property type="match status" value="1"/>
</dbReference>
<evidence type="ECO:0000259" key="3">
    <source>
        <dbReference type="Pfam" id="PF11887"/>
    </source>
</evidence>
<dbReference type="Pfam" id="PF02470">
    <property type="entry name" value="MlaD"/>
    <property type="match status" value="1"/>
</dbReference>
<evidence type="ECO:0000259" key="2">
    <source>
        <dbReference type="Pfam" id="PF02470"/>
    </source>
</evidence>
<dbReference type="AlphaFoldDB" id="A0A378YBJ1"/>
<dbReference type="Proteomes" id="UP000255467">
    <property type="component" value="Unassembled WGS sequence"/>
</dbReference>
<dbReference type="PANTHER" id="PTHR33371">
    <property type="entry name" value="INTERMEMBRANE PHOSPHOLIPID TRANSPORT SYSTEM BINDING PROTEIN MLAD-RELATED"/>
    <property type="match status" value="1"/>
</dbReference>
<evidence type="ECO:0000256" key="1">
    <source>
        <dbReference type="SAM" id="MobiDB-lite"/>
    </source>
</evidence>